<reference evidence="2" key="1">
    <citation type="journal article" date="2013" name="Genome Res.">
        <title>A second-generation assembly of the Drosophila simulans genome provides new insights into patterns of lineage-specific divergence.</title>
        <authorList>
            <person name="Hu T.T."/>
            <person name="Eisen M.B."/>
            <person name="Thornton K.R."/>
            <person name="Andolfatto P."/>
        </authorList>
    </citation>
    <scope>NUCLEOTIDE SEQUENCE [LARGE SCALE GENOMIC DNA]</scope>
    <source>
        <strain evidence="2">W501</strain>
    </source>
</reference>
<dbReference type="OrthoDB" id="76173at2759"/>
<sequence length="421" mass="46648">MFVPETEDMLPRLAPRPSAAVPMGHTNEIIGPTVPEVSILFGQPPQDPQMQPQQPHQDHKESSPRAAPTFASWKKQMLPRVNFSPILATELGPRTAPSSNSPCSSKEYLVMPRDRNYASDAQQTTNHVNCNAGAGYNAEPKQQAYQSRRLSSSSNTDVLTICAGTQTDPYNPSPPRKSLPQVVYSDIDVSNLANKSDLASLVTLVESMCHEQQQLRNLCEMILEQQQRAKPEGISKASSTTGTQCDILPTNQAGRRLSPIMQDFIAEEEEPLPPPQARVIPQFPSPRPHPPMAQSTGYRANTPQGRRIPQLAKPNTEKSLVMNELALKYLRQPVDELMKDMRLGASPKSPNPEPLRQIDNIGHAQSPNDISNASYKYLKKYRLLPEEQLEPVCPQSPMAATASSPHIQLDLENIRNQPKLL</sequence>
<dbReference type="GO" id="GO:0055059">
    <property type="term" value="P:asymmetric neuroblast division"/>
    <property type="evidence" value="ECO:0007669"/>
    <property type="project" value="EnsemblMetazoa"/>
</dbReference>
<dbReference type="GO" id="GO:0036064">
    <property type="term" value="C:ciliary basal body"/>
    <property type="evidence" value="ECO:0007669"/>
    <property type="project" value="EnsemblMetazoa"/>
</dbReference>
<dbReference type="GO" id="GO:0032053">
    <property type="term" value="P:ciliary basal body organization"/>
    <property type="evidence" value="ECO:0007669"/>
    <property type="project" value="EnsemblMetazoa"/>
</dbReference>
<reference evidence="2" key="2">
    <citation type="submission" date="2014-06" db="EMBL/GenBank/DDBJ databases">
        <authorList>
            <person name="Hu T."/>
            <person name="Eisen M.B."/>
            <person name="Thornton K.R."/>
            <person name="Andolfatto P."/>
        </authorList>
    </citation>
    <scope>NUCLEOTIDE SEQUENCE</scope>
    <source>
        <strain evidence="2">W501</strain>
    </source>
</reference>
<feature type="compositionally biased region" description="Polar residues" evidence="1">
    <location>
        <begin position="293"/>
        <end position="304"/>
    </location>
</feature>
<protein>
    <submittedName>
        <fullName evidence="2">Uncharacterized protein, isoform B</fullName>
    </submittedName>
</protein>
<feature type="region of interest" description="Disordered" evidence="1">
    <location>
        <begin position="288"/>
        <end position="309"/>
    </location>
</feature>
<dbReference type="GO" id="GO:0010457">
    <property type="term" value="P:centriole-centriole cohesion"/>
    <property type="evidence" value="ECO:0007669"/>
    <property type="project" value="EnsemblMetazoa"/>
</dbReference>
<dbReference type="Bgee" id="FBgn0181908">
    <property type="expression patterns" value="Expressed in female reproductive system and 3 other cell types or tissues"/>
</dbReference>
<evidence type="ECO:0000313" key="2">
    <source>
        <dbReference type="EMBL" id="KMY92360.1"/>
    </source>
</evidence>
<dbReference type="AlphaFoldDB" id="A0A0J9TWN2"/>
<dbReference type="Proteomes" id="UP000035880">
    <property type="component" value="Chromosome 2R"/>
</dbReference>
<dbReference type="GO" id="GO:0005814">
    <property type="term" value="C:centriole"/>
    <property type="evidence" value="ECO:0007669"/>
    <property type="project" value="EnsemblMetazoa"/>
</dbReference>
<reference evidence="2" key="3">
    <citation type="submission" date="2015-04" db="EMBL/GenBank/DDBJ databases">
        <authorList>
            <consortium name="FlyBase"/>
        </authorList>
    </citation>
    <scope>NUCLEOTIDE SEQUENCE</scope>
    <source>
        <strain evidence="2">W501</strain>
    </source>
</reference>
<dbReference type="GO" id="GO:0007099">
    <property type="term" value="P:centriole replication"/>
    <property type="evidence" value="ECO:0007669"/>
    <property type="project" value="EnsemblMetazoa"/>
</dbReference>
<dbReference type="EMBL" id="CM002911">
    <property type="protein sequence ID" value="KMY92360.1"/>
    <property type="molecule type" value="Genomic_DNA"/>
</dbReference>
<gene>
    <name evidence="2" type="primary">Dsim\GD10133</name>
    <name evidence="2" type="ORF">Dsimw501_GD10133</name>
</gene>
<accession>A0A0J9TWN2</accession>
<name>A0A0J9TWN2_DROSI</name>
<organism evidence="2">
    <name type="scientific">Drosophila simulans</name>
    <name type="common">Fruit fly</name>
    <dbReference type="NCBI Taxonomy" id="7240"/>
    <lineage>
        <taxon>Eukaryota</taxon>
        <taxon>Metazoa</taxon>
        <taxon>Ecdysozoa</taxon>
        <taxon>Arthropoda</taxon>
        <taxon>Hexapoda</taxon>
        <taxon>Insecta</taxon>
        <taxon>Pterygota</taxon>
        <taxon>Neoptera</taxon>
        <taxon>Endopterygota</taxon>
        <taxon>Diptera</taxon>
        <taxon>Brachycera</taxon>
        <taxon>Muscomorpha</taxon>
        <taxon>Ephydroidea</taxon>
        <taxon>Drosophilidae</taxon>
        <taxon>Drosophila</taxon>
        <taxon>Sophophora</taxon>
    </lineage>
</organism>
<proteinExistence type="predicted"/>
<dbReference type="GO" id="GO:0005813">
    <property type="term" value="C:centrosome"/>
    <property type="evidence" value="ECO:0007669"/>
    <property type="project" value="EnsemblMetazoa"/>
</dbReference>
<feature type="region of interest" description="Disordered" evidence="1">
    <location>
        <begin position="1"/>
        <end position="68"/>
    </location>
</feature>
<dbReference type="GO" id="GO:0034454">
    <property type="term" value="P:microtubule anchoring at centrosome"/>
    <property type="evidence" value="ECO:0007669"/>
    <property type="project" value="EnsemblMetazoa"/>
</dbReference>
<dbReference type="GO" id="GO:0000132">
    <property type="term" value="P:establishment of mitotic spindle orientation"/>
    <property type="evidence" value="ECO:0007669"/>
    <property type="project" value="EnsemblMetazoa"/>
</dbReference>
<evidence type="ECO:0000256" key="1">
    <source>
        <dbReference type="SAM" id="MobiDB-lite"/>
    </source>
</evidence>